<sequence length="260" mass="28378">MTKPDDGVGSSSPLGVRLRSAEELALRLDKPMGILGIIFLFIVLGQVLAEEPTLVLVFSIIGWLFWGVFVAEFLLRAYIARFSAAFWRKNWWQVVFLLVPFLRFFRALQAFRMVRAARFARFGGILSASVRGSRSAGRLLSGRIGWLAAVTAVVILAASQLLYATGSHQSYTDALFEASMATITGTGITPTDLFARVLQVLLAIYSVAVFATLAGSLGAFFLRDQSPTEESAQPTDGAPPHPEDLAQKSGSPSPKWLRDH</sequence>
<feature type="transmembrane region" description="Helical" evidence="2">
    <location>
        <begin position="91"/>
        <end position="108"/>
    </location>
</feature>
<dbReference type="RefSeq" id="WP_343881929.1">
    <property type="nucleotide sequence ID" value="NZ_BAAAIJ010000059.1"/>
</dbReference>
<feature type="transmembrane region" description="Helical" evidence="2">
    <location>
        <begin position="32"/>
        <end position="49"/>
    </location>
</feature>
<evidence type="ECO:0000313" key="3">
    <source>
        <dbReference type="EMBL" id="MFD1848307.1"/>
    </source>
</evidence>
<dbReference type="EMBL" id="JBHUGA010000067">
    <property type="protein sequence ID" value="MFD1848307.1"/>
    <property type="molecule type" value="Genomic_DNA"/>
</dbReference>
<proteinExistence type="predicted"/>
<evidence type="ECO:0008006" key="5">
    <source>
        <dbReference type="Google" id="ProtNLM"/>
    </source>
</evidence>
<name>A0ABW4QC43_9MICC</name>
<keyword evidence="2" id="KW-0812">Transmembrane</keyword>
<comment type="caution">
    <text evidence="3">The sequence shown here is derived from an EMBL/GenBank/DDBJ whole genome shotgun (WGS) entry which is preliminary data.</text>
</comment>
<evidence type="ECO:0000256" key="2">
    <source>
        <dbReference type="SAM" id="Phobius"/>
    </source>
</evidence>
<evidence type="ECO:0000313" key="4">
    <source>
        <dbReference type="Proteomes" id="UP001597307"/>
    </source>
</evidence>
<organism evidence="3 4">
    <name type="scientific">Arthrobacter flavus</name>
    <dbReference type="NCBI Taxonomy" id="95172"/>
    <lineage>
        <taxon>Bacteria</taxon>
        <taxon>Bacillati</taxon>
        <taxon>Actinomycetota</taxon>
        <taxon>Actinomycetes</taxon>
        <taxon>Micrococcales</taxon>
        <taxon>Micrococcaceae</taxon>
        <taxon>Arthrobacter</taxon>
    </lineage>
</organism>
<protein>
    <recommendedName>
        <fullName evidence="5">Voltage-gated potassium channel</fullName>
    </recommendedName>
</protein>
<feature type="region of interest" description="Disordered" evidence="1">
    <location>
        <begin position="227"/>
        <end position="260"/>
    </location>
</feature>
<feature type="transmembrane region" description="Helical" evidence="2">
    <location>
        <begin position="56"/>
        <end position="79"/>
    </location>
</feature>
<feature type="transmembrane region" description="Helical" evidence="2">
    <location>
        <begin position="144"/>
        <end position="163"/>
    </location>
</feature>
<feature type="transmembrane region" description="Helical" evidence="2">
    <location>
        <begin position="200"/>
        <end position="222"/>
    </location>
</feature>
<keyword evidence="2" id="KW-0472">Membrane</keyword>
<keyword evidence="4" id="KW-1185">Reference proteome</keyword>
<dbReference type="Proteomes" id="UP001597307">
    <property type="component" value="Unassembled WGS sequence"/>
</dbReference>
<accession>A0ABW4QC43</accession>
<gene>
    <name evidence="3" type="ORF">ACFSFX_17115</name>
</gene>
<keyword evidence="2" id="KW-1133">Transmembrane helix</keyword>
<dbReference type="Gene3D" id="1.10.287.70">
    <property type="match status" value="1"/>
</dbReference>
<reference evidence="4" key="1">
    <citation type="journal article" date="2019" name="Int. J. Syst. Evol. Microbiol.">
        <title>The Global Catalogue of Microorganisms (GCM) 10K type strain sequencing project: providing services to taxonomists for standard genome sequencing and annotation.</title>
        <authorList>
            <consortium name="The Broad Institute Genomics Platform"/>
            <consortium name="The Broad Institute Genome Sequencing Center for Infectious Disease"/>
            <person name="Wu L."/>
            <person name="Ma J."/>
        </authorList>
    </citation>
    <scope>NUCLEOTIDE SEQUENCE [LARGE SCALE GENOMIC DNA]</scope>
    <source>
        <strain evidence="4">JCM 11496</strain>
    </source>
</reference>
<dbReference type="SUPFAM" id="SSF81324">
    <property type="entry name" value="Voltage-gated potassium channels"/>
    <property type="match status" value="1"/>
</dbReference>
<evidence type="ECO:0000256" key="1">
    <source>
        <dbReference type="SAM" id="MobiDB-lite"/>
    </source>
</evidence>